<keyword evidence="2" id="KW-0812">Transmembrane</keyword>
<evidence type="ECO:0000313" key="3">
    <source>
        <dbReference type="EMBL" id="OBR86658.1"/>
    </source>
</evidence>
<proteinExistence type="predicted"/>
<evidence type="ECO:0000313" key="4">
    <source>
        <dbReference type="EMBL" id="WWC60090.1"/>
    </source>
</evidence>
<dbReference type="Proteomes" id="UP000078595">
    <property type="component" value="Chromosome 3"/>
</dbReference>
<dbReference type="GeneID" id="28966368"/>
<evidence type="ECO:0000313" key="5">
    <source>
        <dbReference type="Proteomes" id="UP000078595"/>
    </source>
</evidence>
<dbReference type="EMBL" id="CP144532">
    <property type="protein sequence ID" value="WWC60090.1"/>
    <property type="molecule type" value="Genomic_DNA"/>
</dbReference>
<protein>
    <submittedName>
        <fullName evidence="3">Uncharacterized protein</fullName>
    </submittedName>
</protein>
<organism evidence="3">
    <name type="scientific">Kwoniella dejecticola CBS 10117</name>
    <dbReference type="NCBI Taxonomy" id="1296121"/>
    <lineage>
        <taxon>Eukaryota</taxon>
        <taxon>Fungi</taxon>
        <taxon>Dikarya</taxon>
        <taxon>Basidiomycota</taxon>
        <taxon>Agaricomycotina</taxon>
        <taxon>Tremellomycetes</taxon>
        <taxon>Tremellales</taxon>
        <taxon>Cryptococcaceae</taxon>
        <taxon>Kwoniella</taxon>
    </lineage>
</organism>
<evidence type="ECO:0000256" key="1">
    <source>
        <dbReference type="SAM" id="MobiDB-lite"/>
    </source>
</evidence>
<evidence type="ECO:0000256" key="2">
    <source>
        <dbReference type="SAM" id="Phobius"/>
    </source>
</evidence>
<reference evidence="4" key="2">
    <citation type="submission" date="2013-07" db="EMBL/GenBank/DDBJ databases">
        <authorList>
            <consortium name="The Broad Institute Genome Sequencing Platform"/>
            <person name="Cuomo C."/>
            <person name="Litvintseva A."/>
            <person name="Chen Y."/>
            <person name="Heitman J."/>
            <person name="Sun S."/>
            <person name="Springer D."/>
            <person name="Dromer F."/>
            <person name="Young S.K."/>
            <person name="Zeng Q."/>
            <person name="Gargeya S."/>
            <person name="Fitzgerald M."/>
            <person name="Abouelleil A."/>
            <person name="Alvarado L."/>
            <person name="Berlin A.M."/>
            <person name="Chapman S.B."/>
            <person name="Dewar J."/>
            <person name="Goldberg J."/>
            <person name="Griggs A."/>
            <person name="Gujja S."/>
            <person name="Hansen M."/>
            <person name="Howarth C."/>
            <person name="Imamovic A."/>
            <person name="Larimer J."/>
            <person name="McCowan C."/>
            <person name="Murphy C."/>
            <person name="Pearson M."/>
            <person name="Priest M."/>
            <person name="Roberts A."/>
            <person name="Saif S."/>
            <person name="Shea T."/>
            <person name="Sykes S."/>
            <person name="Wortman J."/>
            <person name="Nusbaum C."/>
            <person name="Birren B."/>
        </authorList>
    </citation>
    <scope>NUCLEOTIDE SEQUENCE</scope>
    <source>
        <strain evidence="4">CBS 10117</strain>
    </source>
</reference>
<dbReference type="EMBL" id="KI894029">
    <property type="protein sequence ID" value="OBR86658.1"/>
    <property type="molecule type" value="Genomic_DNA"/>
</dbReference>
<dbReference type="OrthoDB" id="10642090at2759"/>
<gene>
    <name evidence="3" type="ORF">I303_02669</name>
    <name evidence="4" type="ORF">I303_102654</name>
</gene>
<keyword evidence="2" id="KW-1133">Transmembrane helix</keyword>
<reference evidence="3" key="1">
    <citation type="submission" date="2013-07" db="EMBL/GenBank/DDBJ databases">
        <title>The Genome Sequence of Cryptococcus dejecticola CBS10117.</title>
        <authorList>
            <consortium name="The Broad Institute Genome Sequencing Platform"/>
            <person name="Cuomo C."/>
            <person name="Litvintseva A."/>
            <person name="Chen Y."/>
            <person name="Heitman J."/>
            <person name="Sun S."/>
            <person name="Springer D."/>
            <person name="Dromer F."/>
            <person name="Young S.K."/>
            <person name="Zeng Q."/>
            <person name="Gargeya S."/>
            <person name="Fitzgerald M."/>
            <person name="Abouelleil A."/>
            <person name="Alvarado L."/>
            <person name="Berlin A.M."/>
            <person name="Chapman S.B."/>
            <person name="Dewar J."/>
            <person name="Goldberg J."/>
            <person name="Griggs A."/>
            <person name="Gujja S."/>
            <person name="Hansen M."/>
            <person name="Howarth C."/>
            <person name="Imamovic A."/>
            <person name="Larimer J."/>
            <person name="McCowan C."/>
            <person name="Murphy C."/>
            <person name="Pearson M."/>
            <person name="Priest M."/>
            <person name="Roberts A."/>
            <person name="Saif S."/>
            <person name="Shea T."/>
            <person name="Sykes S."/>
            <person name="Wortman J."/>
            <person name="Nusbaum C."/>
            <person name="Birren B."/>
        </authorList>
    </citation>
    <scope>NUCLEOTIDE SEQUENCE [LARGE SCALE GENOMIC DNA]</scope>
    <source>
        <strain evidence="3">CBS 10117</strain>
    </source>
</reference>
<feature type="region of interest" description="Disordered" evidence="1">
    <location>
        <begin position="47"/>
        <end position="85"/>
    </location>
</feature>
<reference evidence="4" key="3">
    <citation type="submission" date="2024-02" db="EMBL/GenBank/DDBJ databases">
        <title>Comparative genomics of Cryptococcus and Kwoniella reveals pathogenesis evolution and contrasting modes of karyotype evolution via chromosome fusion or intercentromeric recombination.</title>
        <authorList>
            <person name="Coelho M.A."/>
            <person name="David-Palma M."/>
            <person name="Shea T."/>
            <person name="Bowers K."/>
            <person name="McGinley-Smith S."/>
            <person name="Mohammad A.W."/>
            <person name="Gnirke A."/>
            <person name="Yurkov A.M."/>
            <person name="Nowrousian M."/>
            <person name="Sun S."/>
            <person name="Cuomo C.A."/>
            <person name="Heitman J."/>
        </authorList>
    </citation>
    <scope>NUCLEOTIDE SEQUENCE</scope>
    <source>
        <strain evidence="4">CBS 10117</strain>
    </source>
</reference>
<feature type="compositionally biased region" description="Polar residues" evidence="1">
    <location>
        <begin position="47"/>
        <end position="80"/>
    </location>
</feature>
<dbReference type="VEuPathDB" id="FungiDB:I303_02669"/>
<keyword evidence="5" id="KW-1185">Reference proteome</keyword>
<dbReference type="AlphaFoldDB" id="A0A1A6A9D2"/>
<name>A0A1A6A9D2_9TREE</name>
<dbReference type="KEGG" id="kdj:28966368"/>
<accession>A0A1A6A9D2</accession>
<keyword evidence="2" id="KW-0472">Membrane</keyword>
<sequence length="153" mass="16739">MSISTIKDGFTLSSVCAASASLFTITSLILLMRQNVLPQCILASQPDDGTSQVAKPKKSITNGESQIRYQSKQGQQKGYFTSTTGDSTDTSIAEFINNGRRKSLIINQHEILSLYSISNDITTTEAEEDIPSMSRQCSAIGMNRTLTVSRFMK</sequence>
<feature type="transmembrane region" description="Helical" evidence="2">
    <location>
        <begin position="12"/>
        <end position="32"/>
    </location>
</feature>
<dbReference type="RefSeq" id="XP_018264500.1">
    <property type="nucleotide sequence ID" value="XM_018406006.1"/>
</dbReference>